<dbReference type="Gene3D" id="3.10.129.10">
    <property type="entry name" value="Hotdog Thioesterase"/>
    <property type="match status" value="1"/>
</dbReference>
<dbReference type="EMBL" id="JBBYHY010000002">
    <property type="protein sequence ID" value="MEL3953015.1"/>
    <property type="molecule type" value="Genomic_DNA"/>
</dbReference>
<dbReference type="InterPro" id="IPR000629">
    <property type="entry name" value="RNA-helicase_DEAD-box_CS"/>
</dbReference>
<evidence type="ECO:0000259" key="1">
    <source>
        <dbReference type="Pfam" id="PF03061"/>
    </source>
</evidence>
<reference evidence="2 3" key="1">
    <citation type="submission" date="2024-04" db="EMBL/GenBank/DDBJ databases">
        <title>Bacterial endophytes with biocontrol capabilities against important plant pathogens.</title>
        <authorList>
            <person name="Alayande K.A."/>
        </authorList>
    </citation>
    <scope>NUCLEOTIDE SEQUENCE [LARGE SCALE GENOMIC DNA]</scope>
    <source>
        <strain evidence="2 3">KV22</strain>
    </source>
</reference>
<accession>A0ABU9JKP9</accession>
<comment type="caution">
    <text evidence="2">The sequence shown here is derived from an EMBL/GenBank/DDBJ whole genome shotgun (WGS) entry which is preliminary data.</text>
</comment>
<proteinExistence type="predicted"/>
<dbReference type="InterPro" id="IPR029069">
    <property type="entry name" value="HotDog_dom_sf"/>
</dbReference>
<organism evidence="2 3">
    <name type="scientific">Stenotrophomonas bentonitica</name>
    <dbReference type="NCBI Taxonomy" id="1450134"/>
    <lineage>
        <taxon>Bacteria</taxon>
        <taxon>Pseudomonadati</taxon>
        <taxon>Pseudomonadota</taxon>
        <taxon>Gammaproteobacteria</taxon>
        <taxon>Lysobacterales</taxon>
        <taxon>Lysobacteraceae</taxon>
        <taxon>Stenotrophomonas</taxon>
    </lineage>
</organism>
<dbReference type="SUPFAM" id="SSF54637">
    <property type="entry name" value="Thioesterase/thiol ester dehydrase-isomerase"/>
    <property type="match status" value="1"/>
</dbReference>
<gene>
    <name evidence="2" type="ORF">AAE039_05520</name>
</gene>
<feature type="domain" description="Thioesterase" evidence="1">
    <location>
        <begin position="2"/>
        <end position="27"/>
    </location>
</feature>
<evidence type="ECO:0000313" key="3">
    <source>
        <dbReference type="Proteomes" id="UP001455088"/>
    </source>
</evidence>
<sequence>MARPLHLGRSSHVWDVRIIDEADRLVCVSRVTMAVLKTPGRY</sequence>
<dbReference type="PROSITE" id="PS00039">
    <property type="entry name" value="DEAD_ATP_HELICASE"/>
    <property type="match status" value="1"/>
</dbReference>
<name>A0ABU9JKP9_9GAMM</name>
<protein>
    <submittedName>
        <fullName evidence="2">Hotdog domain-containing protein</fullName>
    </submittedName>
</protein>
<dbReference type="Proteomes" id="UP001455088">
    <property type="component" value="Unassembled WGS sequence"/>
</dbReference>
<dbReference type="InterPro" id="IPR006683">
    <property type="entry name" value="Thioestr_dom"/>
</dbReference>
<keyword evidence="3" id="KW-1185">Reference proteome</keyword>
<dbReference type="Pfam" id="PF03061">
    <property type="entry name" value="4HBT"/>
    <property type="match status" value="1"/>
</dbReference>
<evidence type="ECO:0000313" key="2">
    <source>
        <dbReference type="EMBL" id="MEL3953015.1"/>
    </source>
</evidence>